<dbReference type="Proteomes" id="UP000046393">
    <property type="component" value="Unplaced"/>
</dbReference>
<name>A0A0N5AAR4_9BILA</name>
<evidence type="ECO:0000256" key="1">
    <source>
        <dbReference type="SAM" id="MobiDB-lite"/>
    </source>
</evidence>
<sequence>MLADESGILYTSEQGKSTIAILRVKIEDAKDSIASLSKELKSEEHSGDENQSEISSDLPKLKMPTFDGQPEEWPTFWAYFERKIDQMKMDPEDKLARLMQTLTGSAKRLVRGFAITRENYPVVLAKLKEEYSNLAKIRLNLRQRLRELPVIHRETDIIPVLGEIELILQQLMLVGANLCHETVQEYLEDAIMEKLPPWLMSQIHLRRDIVEEWNLSHLRKALQQIMKSRMEICRRKGIKIPSVLKIEKTKWRRNQISNANIRFCRQYMILPNPSNHLKSHQ</sequence>
<evidence type="ECO:0000313" key="3">
    <source>
        <dbReference type="WBParaSite" id="SMUV_0000124001-mRNA-1"/>
    </source>
</evidence>
<protein>
    <submittedName>
        <fullName evidence="3">Uncharacterized protein</fullName>
    </submittedName>
</protein>
<dbReference type="WBParaSite" id="SMUV_0000124001-mRNA-1">
    <property type="protein sequence ID" value="SMUV_0000124001-mRNA-1"/>
    <property type="gene ID" value="SMUV_0000124001"/>
</dbReference>
<reference evidence="3" key="1">
    <citation type="submission" date="2017-02" db="UniProtKB">
        <authorList>
            <consortium name="WormBaseParasite"/>
        </authorList>
    </citation>
    <scope>IDENTIFICATION</scope>
</reference>
<dbReference type="AlphaFoldDB" id="A0A0N5AAR4"/>
<dbReference type="InterPro" id="IPR005312">
    <property type="entry name" value="DUF1759"/>
</dbReference>
<evidence type="ECO:0000313" key="2">
    <source>
        <dbReference type="Proteomes" id="UP000046393"/>
    </source>
</evidence>
<organism evidence="2 3">
    <name type="scientific">Syphacia muris</name>
    <dbReference type="NCBI Taxonomy" id="451379"/>
    <lineage>
        <taxon>Eukaryota</taxon>
        <taxon>Metazoa</taxon>
        <taxon>Ecdysozoa</taxon>
        <taxon>Nematoda</taxon>
        <taxon>Chromadorea</taxon>
        <taxon>Rhabditida</taxon>
        <taxon>Spirurina</taxon>
        <taxon>Oxyuridomorpha</taxon>
        <taxon>Oxyuroidea</taxon>
        <taxon>Oxyuridae</taxon>
        <taxon>Syphacia</taxon>
    </lineage>
</organism>
<dbReference type="Pfam" id="PF03564">
    <property type="entry name" value="DUF1759"/>
    <property type="match status" value="1"/>
</dbReference>
<feature type="region of interest" description="Disordered" evidence="1">
    <location>
        <begin position="37"/>
        <end position="61"/>
    </location>
</feature>
<feature type="compositionally biased region" description="Basic and acidic residues" evidence="1">
    <location>
        <begin position="38"/>
        <end position="48"/>
    </location>
</feature>
<dbReference type="PANTHER" id="PTHR47331">
    <property type="entry name" value="PHD-TYPE DOMAIN-CONTAINING PROTEIN"/>
    <property type="match status" value="1"/>
</dbReference>
<dbReference type="STRING" id="451379.A0A0N5AAR4"/>
<keyword evidence="2" id="KW-1185">Reference proteome</keyword>
<proteinExistence type="predicted"/>
<accession>A0A0N5AAR4</accession>